<name>A0A7Y0GAQ3_9SPHN</name>
<accession>A0A7Y0GAQ3</accession>
<evidence type="ECO:0000313" key="1">
    <source>
        <dbReference type="EMBL" id="NML94164.1"/>
    </source>
</evidence>
<gene>
    <name evidence="1" type="ORF">HHL27_10865</name>
</gene>
<organism evidence="1 2">
    <name type="scientific">Novosphingobium olei</name>
    <dbReference type="NCBI Taxonomy" id="2728851"/>
    <lineage>
        <taxon>Bacteria</taxon>
        <taxon>Pseudomonadati</taxon>
        <taxon>Pseudomonadota</taxon>
        <taxon>Alphaproteobacteria</taxon>
        <taxon>Sphingomonadales</taxon>
        <taxon>Sphingomonadaceae</taxon>
        <taxon>Novosphingobium</taxon>
    </lineage>
</organism>
<dbReference type="EMBL" id="JABBGM010000004">
    <property type="protein sequence ID" value="NML94164.1"/>
    <property type="molecule type" value="Genomic_DNA"/>
</dbReference>
<dbReference type="RefSeq" id="WP_169493430.1">
    <property type="nucleotide sequence ID" value="NZ_JABBGM010000004.1"/>
</dbReference>
<dbReference type="PANTHER" id="PTHR17985">
    <property type="entry name" value="SER/THR-RICH PROTEIN T10 IN DGCR REGION"/>
    <property type="match status" value="1"/>
</dbReference>
<comment type="caution">
    <text evidence="1">The sequence shown here is derived from an EMBL/GenBank/DDBJ whole genome shotgun (WGS) entry which is preliminary data.</text>
</comment>
<dbReference type="AlphaFoldDB" id="A0A7Y0GAQ3"/>
<sequence>MCVAAIAWSAHPRWRLVVIGNRDEFHDRPAAPLSRWDDGTIAGRDLQAGGTWLGVNAAGRLGLVTNYRVDGYPRAGAPSRGSLVTDWLGGRQPGDLAAMNPFHLIEAGPEGAWHRSNYPELARTPLSPGIHGLSNGGFDDRWAKTLRLEAVLADWLAQAVEDIAPLLAALRDETPLPPPPSGAGPLAGFSPVFIANPVYGTRCSTVVLVDHDGCGLAFERSFDAAGRATGDVELRF</sequence>
<reference evidence="1 2" key="1">
    <citation type="submission" date="2020-04" db="EMBL/GenBank/DDBJ databases">
        <title>Novosphingobium sp. TW-4 isolated from soil.</title>
        <authorList>
            <person name="Dahal R.H."/>
            <person name="Chaudhary D.K."/>
        </authorList>
    </citation>
    <scope>NUCLEOTIDE SEQUENCE [LARGE SCALE GENOMIC DNA]</scope>
    <source>
        <strain evidence="1 2">TW-4</strain>
    </source>
</reference>
<keyword evidence="2" id="KW-1185">Reference proteome</keyword>
<dbReference type="PANTHER" id="PTHR17985:SF8">
    <property type="entry name" value="TRANSPORT AND GOLGI ORGANIZATION PROTEIN 2 HOMOLOG"/>
    <property type="match status" value="1"/>
</dbReference>
<proteinExistence type="predicted"/>
<evidence type="ECO:0000313" key="2">
    <source>
        <dbReference type="Proteomes" id="UP000583556"/>
    </source>
</evidence>
<dbReference type="Pfam" id="PF05742">
    <property type="entry name" value="TANGO2"/>
    <property type="match status" value="1"/>
</dbReference>
<dbReference type="InterPro" id="IPR008551">
    <property type="entry name" value="TANGO2"/>
</dbReference>
<dbReference type="Proteomes" id="UP000583556">
    <property type="component" value="Unassembled WGS sequence"/>
</dbReference>
<protein>
    <submittedName>
        <fullName evidence="1">NRDE family protein</fullName>
    </submittedName>
</protein>